<name>A0A8T2Z1A4_POPDE</name>
<dbReference type="EMBL" id="JACEGQ020000004">
    <property type="protein sequence ID" value="KAH8511138.1"/>
    <property type="molecule type" value="Genomic_DNA"/>
</dbReference>
<sequence length="119" mass="12992">MGQLGHTSLQSGEKELLPRRVVALDGIFSNDVACAVTQKGALYAWGGGQAGQLGPGLSNLDLFHSFLVNQNPFCETSLLWLSQLMCNLLLVDILTHLFLRGDGRIHGWGYNSYLWSGSK</sequence>
<proteinExistence type="predicted"/>
<gene>
    <name evidence="1" type="ORF">H0E87_008609</name>
</gene>
<evidence type="ECO:0000313" key="2">
    <source>
        <dbReference type="Proteomes" id="UP000807159"/>
    </source>
</evidence>
<dbReference type="Gene3D" id="2.130.10.30">
    <property type="entry name" value="Regulator of chromosome condensation 1/beta-lactamase-inhibitor protein II"/>
    <property type="match status" value="1"/>
</dbReference>
<reference evidence="1" key="1">
    <citation type="journal article" date="2021" name="J. Hered.">
        <title>Genome Assembly of Salicaceae Populus deltoides (Eastern Cottonwood) I-69 Based on Nanopore Sequencing and Hi-C Technologies.</title>
        <authorList>
            <person name="Bai S."/>
            <person name="Wu H."/>
            <person name="Zhang J."/>
            <person name="Pan Z."/>
            <person name="Zhao W."/>
            <person name="Li Z."/>
            <person name="Tong C."/>
        </authorList>
    </citation>
    <scope>NUCLEOTIDE SEQUENCE</scope>
    <source>
        <tissue evidence="1">Leaf</tissue>
    </source>
</reference>
<keyword evidence="2" id="KW-1185">Reference proteome</keyword>
<organism evidence="1 2">
    <name type="scientific">Populus deltoides</name>
    <name type="common">Eastern poplar</name>
    <name type="synonym">Eastern cottonwood</name>
    <dbReference type="NCBI Taxonomy" id="3696"/>
    <lineage>
        <taxon>Eukaryota</taxon>
        <taxon>Viridiplantae</taxon>
        <taxon>Streptophyta</taxon>
        <taxon>Embryophyta</taxon>
        <taxon>Tracheophyta</taxon>
        <taxon>Spermatophyta</taxon>
        <taxon>Magnoliopsida</taxon>
        <taxon>eudicotyledons</taxon>
        <taxon>Gunneridae</taxon>
        <taxon>Pentapetalae</taxon>
        <taxon>rosids</taxon>
        <taxon>fabids</taxon>
        <taxon>Malpighiales</taxon>
        <taxon>Salicaceae</taxon>
        <taxon>Saliceae</taxon>
        <taxon>Populus</taxon>
    </lineage>
</organism>
<protein>
    <submittedName>
        <fullName evidence="1">Uncharacterized protein</fullName>
    </submittedName>
</protein>
<dbReference type="SUPFAM" id="SSF50985">
    <property type="entry name" value="RCC1/BLIP-II"/>
    <property type="match status" value="1"/>
</dbReference>
<dbReference type="InterPro" id="IPR009091">
    <property type="entry name" value="RCC1/BLIP-II"/>
</dbReference>
<accession>A0A8T2Z1A4</accession>
<dbReference type="AlphaFoldDB" id="A0A8T2Z1A4"/>
<evidence type="ECO:0000313" key="1">
    <source>
        <dbReference type="EMBL" id="KAH8511138.1"/>
    </source>
</evidence>
<comment type="caution">
    <text evidence="1">The sequence shown here is derived from an EMBL/GenBank/DDBJ whole genome shotgun (WGS) entry which is preliminary data.</text>
</comment>
<dbReference type="Proteomes" id="UP000807159">
    <property type="component" value="Chromosome 4"/>
</dbReference>